<proteinExistence type="predicted"/>
<evidence type="ECO:0000313" key="2">
    <source>
        <dbReference type="Proteomes" id="UP000717585"/>
    </source>
</evidence>
<dbReference type="Gene3D" id="2.130.10.30">
    <property type="entry name" value="Regulator of chromosome condensation 1/beta-lactamase-inhibitor protein II"/>
    <property type="match status" value="1"/>
</dbReference>
<dbReference type="InterPro" id="IPR009091">
    <property type="entry name" value="RCC1/BLIP-II"/>
</dbReference>
<gene>
    <name evidence="1" type="ORF">J8273_8800</name>
</gene>
<protein>
    <submittedName>
        <fullName evidence="1">Chromosome condensation regulator RCC1</fullName>
    </submittedName>
</protein>
<dbReference type="SUPFAM" id="SSF50985">
    <property type="entry name" value="RCC1/BLIP-II"/>
    <property type="match status" value="1"/>
</dbReference>
<evidence type="ECO:0000313" key="1">
    <source>
        <dbReference type="EMBL" id="KAG9389507.1"/>
    </source>
</evidence>
<dbReference type="EMBL" id="JAHDYR010000069">
    <property type="protein sequence ID" value="KAG9389507.1"/>
    <property type="molecule type" value="Genomic_DNA"/>
</dbReference>
<dbReference type="AlphaFoldDB" id="A0A8J6AZ49"/>
<organism evidence="1 2">
    <name type="scientific">Carpediemonas membranifera</name>
    <dbReference type="NCBI Taxonomy" id="201153"/>
    <lineage>
        <taxon>Eukaryota</taxon>
        <taxon>Metamonada</taxon>
        <taxon>Carpediemonas-like organisms</taxon>
        <taxon>Carpediemonas</taxon>
    </lineage>
</organism>
<reference evidence="1" key="1">
    <citation type="submission" date="2021-05" db="EMBL/GenBank/DDBJ databases">
        <title>A free-living protist that lacks canonical eukaryotic 1 DNA replication and segregation systems.</title>
        <authorList>
            <person name="Salas-Leiva D.E."/>
            <person name="Tromer E.C."/>
            <person name="Curtis B.A."/>
            <person name="Jerlstrom-Hultqvist J."/>
            <person name="Kolisko M."/>
            <person name="Yi Z."/>
            <person name="Salas-Leiva J.S."/>
            <person name="Gallot-Lavallee L."/>
            <person name="Kops G.J.P.L."/>
            <person name="Archibald J.M."/>
            <person name="Simpson A.G.B."/>
            <person name="Roger A.J."/>
        </authorList>
    </citation>
    <scope>NUCLEOTIDE SEQUENCE</scope>
    <source>
        <strain evidence="1">BICM</strain>
    </source>
</reference>
<comment type="caution">
    <text evidence="1">The sequence shown here is derived from an EMBL/GenBank/DDBJ whole genome shotgun (WGS) entry which is preliminary data.</text>
</comment>
<keyword evidence="2" id="KW-1185">Reference proteome</keyword>
<name>A0A8J6AZ49_9EUKA</name>
<sequence length="609" mass="67703">MDTQRSKLEHAVAHATHLTKHLPGDIPALLQNACKVESHEWGFVMELVSTAIERISNLKVHSGHGGADLLVEAHMSLIRAHNLLQDALDIEVEVTDTSDTDKVDLDAEMTVADLADDLDNITLSDPYASRLIAKACAIITEGPELSMNIHLEDGEELPERLHTLLQGTVWATLMQAGADPDLEDKEDEEADDETFFKNYENEDDEITGKDAKCMWFLCRKFWFSHHVAENDGETKFERTAINLASADVWQIPHVYYRHYAGRLFTRGENTDNETGVMSDAPVIPAYSRVRVPPVLRLFSAGNVAIVTTPMGMFGWGKNFPRCLGLGDINREPPTRITFPDAPMVAEYERSLPCWRKNELVLDIFSGYGETMIVTAAGIVAAGDNQLCRLGVDSDEEALLFFTPVPVPRKFRPYAAFFGDYHSALQMNKRLLVVGRNGHGRLGLGHTEHVRVFTEVPFDVDNVWWLVNATVFVSGSKLIYAGRVTDVSQKYLPNVRSGDLCLSPTPLRLSAPVKAAALNKLMWCFVKADGTGCFGVGPSGDEWELDMEIISVKTLGWCFWFETSEGWYGLGNNSFQMIGVDGPDDIISPVMIEWETKEFGDAEPVQISAC</sequence>
<accession>A0A8J6AZ49</accession>
<dbReference type="Proteomes" id="UP000717585">
    <property type="component" value="Unassembled WGS sequence"/>
</dbReference>